<gene>
    <name evidence="2" type="ORF">MELLADRAFT_72713</name>
</gene>
<name>F4RXY7_MELLP</name>
<evidence type="ECO:0000313" key="2">
    <source>
        <dbReference type="EMBL" id="EGG02820.1"/>
    </source>
</evidence>
<dbReference type="EMBL" id="GL883128">
    <property type="protein sequence ID" value="EGG02820.1"/>
    <property type="molecule type" value="Genomic_DNA"/>
</dbReference>
<sequence>MPKKGSTHPGRSPTPSTDSEPDLRSSKKSSKNNQSKRRISSHHKGKRGSHRRDSSDEKEKRIPNQNDLEAVDTKEIKELIHPIHLHLRILMRRPTATSPIPPPPTSSEKLALEDQYREAEYPNHLAPFLLPHNPLNRISNQVSNTFYQTL</sequence>
<evidence type="ECO:0000256" key="1">
    <source>
        <dbReference type="SAM" id="MobiDB-lite"/>
    </source>
</evidence>
<organism evidence="3">
    <name type="scientific">Melampsora larici-populina (strain 98AG31 / pathotype 3-4-7)</name>
    <name type="common">Poplar leaf rust fungus</name>
    <dbReference type="NCBI Taxonomy" id="747676"/>
    <lineage>
        <taxon>Eukaryota</taxon>
        <taxon>Fungi</taxon>
        <taxon>Dikarya</taxon>
        <taxon>Basidiomycota</taxon>
        <taxon>Pucciniomycotina</taxon>
        <taxon>Pucciniomycetes</taxon>
        <taxon>Pucciniales</taxon>
        <taxon>Melampsoraceae</taxon>
        <taxon>Melampsora</taxon>
    </lineage>
</organism>
<dbReference type="OrthoDB" id="10389817at2759"/>
<proteinExistence type="predicted"/>
<accession>F4RXY7</accession>
<dbReference type="HOGENOM" id="CLU_1740953_0_0_1"/>
<evidence type="ECO:0000313" key="3">
    <source>
        <dbReference type="Proteomes" id="UP000001072"/>
    </source>
</evidence>
<feature type="compositionally biased region" description="Basic residues" evidence="1">
    <location>
        <begin position="26"/>
        <end position="50"/>
    </location>
</feature>
<reference evidence="3" key="1">
    <citation type="journal article" date="2011" name="Proc. Natl. Acad. Sci. U.S.A.">
        <title>Obligate biotrophy features unraveled by the genomic analysis of rust fungi.</title>
        <authorList>
            <person name="Duplessis S."/>
            <person name="Cuomo C.A."/>
            <person name="Lin Y.-C."/>
            <person name="Aerts A."/>
            <person name="Tisserant E."/>
            <person name="Veneault-Fourrey C."/>
            <person name="Joly D.L."/>
            <person name="Hacquard S."/>
            <person name="Amselem J."/>
            <person name="Cantarel B.L."/>
            <person name="Chiu R."/>
            <person name="Coutinho P.M."/>
            <person name="Feau N."/>
            <person name="Field M."/>
            <person name="Frey P."/>
            <person name="Gelhaye E."/>
            <person name="Goldberg J."/>
            <person name="Grabherr M.G."/>
            <person name="Kodira C.D."/>
            <person name="Kohler A."/>
            <person name="Kuees U."/>
            <person name="Lindquist E.A."/>
            <person name="Lucas S.M."/>
            <person name="Mago R."/>
            <person name="Mauceli E."/>
            <person name="Morin E."/>
            <person name="Murat C."/>
            <person name="Pangilinan J.L."/>
            <person name="Park R."/>
            <person name="Pearson M."/>
            <person name="Quesneville H."/>
            <person name="Rouhier N."/>
            <person name="Sakthikumar S."/>
            <person name="Salamov A.A."/>
            <person name="Schmutz J."/>
            <person name="Selles B."/>
            <person name="Shapiro H."/>
            <person name="Tanguay P."/>
            <person name="Tuskan G.A."/>
            <person name="Henrissat B."/>
            <person name="Van de Peer Y."/>
            <person name="Rouze P."/>
            <person name="Ellis J.G."/>
            <person name="Dodds P.N."/>
            <person name="Schein J.E."/>
            <person name="Zhong S."/>
            <person name="Hamelin R.C."/>
            <person name="Grigoriev I.V."/>
            <person name="Szabo L.J."/>
            <person name="Martin F."/>
        </authorList>
    </citation>
    <scope>NUCLEOTIDE SEQUENCE [LARGE SCALE GENOMIC DNA]</scope>
    <source>
        <strain evidence="3">98AG31 / pathotype 3-4-7</strain>
    </source>
</reference>
<feature type="region of interest" description="Disordered" evidence="1">
    <location>
        <begin position="1"/>
        <end position="73"/>
    </location>
</feature>
<dbReference type="RefSeq" id="XP_007413933.1">
    <property type="nucleotide sequence ID" value="XM_007413871.1"/>
</dbReference>
<dbReference type="GeneID" id="18932170"/>
<protein>
    <submittedName>
        <fullName evidence="2">Uncharacterized protein</fullName>
    </submittedName>
</protein>
<keyword evidence="3" id="KW-1185">Reference proteome</keyword>
<dbReference type="InParanoid" id="F4RXY7"/>
<dbReference type="KEGG" id="mlr:MELLADRAFT_72713"/>
<dbReference type="AlphaFoldDB" id="F4RXY7"/>
<feature type="compositionally biased region" description="Basic and acidic residues" evidence="1">
    <location>
        <begin position="51"/>
        <end position="62"/>
    </location>
</feature>
<dbReference type="Proteomes" id="UP000001072">
    <property type="component" value="Unassembled WGS sequence"/>
</dbReference>
<dbReference type="VEuPathDB" id="FungiDB:MELLADRAFT_72713"/>